<dbReference type="SUPFAM" id="SSF55729">
    <property type="entry name" value="Acyl-CoA N-acyltransferases (Nat)"/>
    <property type="match status" value="1"/>
</dbReference>
<organism evidence="2 3">
    <name type="scientific">Bifidobacterium moraviense</name>
    <dbReference type="NCBI Taxonomy" id="2675323"/>
    <lineage>
        <taxon>Bacteria</taxon>
        <taxon>Bacillati</taxon>
        <taxon>Actinomycetota</taxon>
        <taxon>Actinomycetes</taxon>
        <taxon>Bifidobacteriales</taxon>
        <taxon>Bifidobacteriaceae</taxon>
        <taxon>Bifidobacterium</taxon>
    </lineage>
</organism>
<dbReference type="Gene3D" id="3.40.630.30">
    <property type="match status" value="1"/>
</dbReference>
<dbReference type="Proteomes" id="UP000588277">
    <property type="component" value="Unassembled WGS sequence"/>
</dbReference>
<dbReference type="GO" id="GO:0016740">
    <property type="term" value="F:transferase activity"/>
    <property type="evidence" value="ECO:0007669"/>
    <property type="project" value="UniProtKB-KW"/>
</dbReference>
<keyword evidence="2" id="KW-0808">Transferase</keyword>
<proteinExistence type="predicted"/>
<gene>
    <name evidence="2" type="ORF">G1C96_1852</name>
</gene>
<evidence type="ECO:0000256" key="1">
    <source>
        <dbReference type="SAM" id="MobiDB-lite"/>
    </source>
</evidence>
<evidence type="ECO:0000313" key="2">
    <source>
        <dbReference type="EMBL" id="NMN01266.1"/>
    </source>
</evidence>
<protein>
    <submittedName>
        <fullName evidence="2">Histone acetyltransferase</fullName>
    </submittedName>
</protein>
<dbReference type="InterPro" id="IPR016181">
    <property type="entry name" value="Acyl_CoA_acyltransferase"/>
</dbReference>
<sequence length="218" mass="23664">MQSKSSASSEAGVSSASAREFRKAVKADLPAILAIYARARKLMAANGNPTQWGSTFPRESVVRDDIKHGRTMLMVDHLGGTDSGSRRPRVSSPANPDGYRTVPAGEGDGSERILAVFALCPGKDPTYATIDGAWLDDDEYVTLHRVASAGLVRGAAHAVFGWVMSRYSNVRVDTHPNNKAMQHVLKSNGFTRCGTIQLIDRPTDTLRIAFQRHDRKAA</sequence>
<evidence type="ECO:0000313" key="3">
    <source>
        <dbReference type="Proteomes" id="UP000588277"/>
    </source>
</evidence>
<dbReference type="RefSeq" id="WP_169276346.1">
    <property type="nucleotide sequence ID" value="NZ_JAAIIH010000020.1"/>
</dbReference>
<accession>A0A7Y0HYG5</accession>
<dbReference type="AlphaFoldDB" id="A0A7Y0HYG5"/>
<feature type="region of interest" description="Disordered" evidence="1">
    <location>
        <begin position="77"/>
        <end position="106"/>
    </location>
</feature>
<reference evidence="2 3" key="1">
    <citation type="submission" date="2020-02" db="EMBL/GenBank/DDBJ databases">
        <title>Characterization of phylogenetic diversity of novel bifidobacterial species isolated in Czech ZOOs.</title>
        <authorList>
            <person name="Lugli G.A."/>
            <person name="Vera N.B."/>
            <person name="Ventura M."/>
        </authorList>
    </citation>
    <scope>NUCLEOTIDE SEQUENCE [LARGE SCALE GENOMIC DNA]</scope>
    <source>
        <strain evidence="2 3">DSM 109958</strain>
    </source>
</reference>
<name>A0A7Y0HYG5_9BIFI</name>
<comment type="caution">
    <text evidence="2">The sequence shown here is derived from an EMBL/GenBank/DDBJ whole genome shotgun (WGS) entry which is preliminary data.</text>
</comment>
<keyword evidence="3" id="KW-1185">Reference proteome</keyword>
<dbReference type="EMBL" id="JAAIIH010000020">
    <property type="protein sequence ID" value="NMN01266.1"/>
    <property type="molecule type" value="Genomic_DNA"/>
</dbReference>